<dbReference type="PANTHER" id="PTHR11319:SF35">
    <property type="entry name" value="OUTER MEMBRANE PROTEIN PMPC-RELATED"/>
    <property type="match status" value="1"/>
</dbReference>
<keyword evidence="6" id="KW-0677">Repeat</keyword>
<organism evidence="14 15">
    <name type="scientific">Blepharisma stoltei</name>
    <dbReference type="NCBI Taxonomy" id="1481888"/>
    <lineage>
        <taxon>Eukaryota</taxon>
        <taxon>Sar</taxon>
        <taxon>Alveolata</taxon>
        <taxon>Ciliophora</taxon>
        <taxon>Postciliodesmatophora</taxon>
        <taxon>Heterotrichea</taxon>
        <taxon>Heterotrichida</taxon>
        <taxon>Blepharismidae</taxon>
        <taxon>Blepharisma</taxon>
    </lineage>
</organism>
<evidence type="ECO:0000313" key="15">
    <source>
        <dbReference type="Proteomes" id="UP001162131"/>
    </source>
</evidence>
<feature type="transmembrane region" description="Helical" evidence="12">
    <location>
        <begin position="1778"/>
        <end position="1798"/>
    </location>
</feature>
<dbReference type="NCBIfam" id="TIGR01376">
    <property type="entry name" value="POMP_repeat"/>
    <property type="match status" value="1"/>
</dbReference>
<dbReference type="InterPro" id="IPR056047">
    <property type="entry name" value="CRMPA-like_DUF7630"/>
</dbReference>
<feature type="transmembrane region" description="Helical" evidence="12">
    <location>
        <begin position="1840"/>
        <end position="1864"/>
    </location>
</feature>
<keyword evidence="8" id="KW-1015">Disulfide bond</keyword>
<dbReference type="GO" id="GO:0005576">
    <property type="term" value="C:extracellular region"/>
    <property type="evidence" value="ECO:0007669"/>
    <property type="project" value="UniProtKB-SubCell"/>
</dbReference>
<gene>
    <name evidence="14" type="ORF">BSTOLATCC_MIC26270</name>
</gene>
<dbReference type="InterPro" id="IPR003368">
    <property type="entry name" value="POMP_repeat"/>
</dbReference>
<keyword evidence="7 12" id="KW-0472">Membrane</keyword>
<keyword evidence="9" id="KW-0325">Glycoprotein</keyword>
<keyword evidence="4" id="KW-0964">Secreted</keyword>
<dbReference type="PROSITE" id="PS50258">
    <property type="entry name" value="LNR"/>
    <property type="match status" value="1"/>
</dbReference>
<evidence type="ECO:0000256" key="7">
    <source>
        <dbReference type="ARBA" id="ARBA00023136"/>
    </source>
</evidence>
<evidence type="ECO:0000256" key="8">
    <source>
        <dbReference type="ARBA" id="ARBA00023157"/>
    </source>
</evidence>
<dbReference type="SUPFAM" id="SSF51126">
    <property type="entry name" value="Pectin lyase-like"/>
    <property type="match status" value="3"/>
</dbReference>
<evidence type="ECO:0000256" key="10">
    <source>
        <dbReference type="ARBA" id="ARBA00023237"/>
    </source>
</evidence>
<proteinExistence type="predicted"/>
<evidence type="ECO:0000259" key="13">
    <source>
        <dbReference type="PROSITE" id="PS50258"/>
    </source>
</evidence>
<evidence type="ECO:0000256" key="11">
    <source>
        <dbReference type="SAM" id="MobiDB-lite"/>
    </source>
</evidence>
<feature type="transmembrane region" description="Helical" evidence="12">
    <location>
        <begin position="1925"/>
        <end position="1950"/>
    </location>
</feature>
<dbReference type="Proteomes" id="UP001162131">
    <property type="component" value="Unassembled WGS sequence"/>
</dbReference>
<keyword evidence="12" id="KW-1133">Transmembrane helix</keyword>
<reference evidence="14" key="1">
    <citation type="submission" date="2021-09" db="EMBL/GenBank/DDBJ databases">
        <authorList>
            <consortium name="AG Swart"/>
            <person name="Singh M."/>
            <person name="Singh A."/>
            <person name="Seah K."/>
            <person name="Emmerich C."/>
        </authorList>
    </citation>
    <scope>NUCLEOTIDE SEQUENCE</scope>
    <source>
        <strain evidence="14">ATCC30299</strain>
    </source>
</reference>
<dbReference type="Pfam" id="PF00066">
    <property type="entry name" value="Notch"/>
    <property type="match status" value="1"/>
</dbReference>
<evidence type="ECO:0000256" key="2">
    <source>
        <dbReference type="ARBA" id="ARBA00004442"/>
    </source>
</evidence>
<evidence type="ECO:0000256" key="6">
    <source>
        <dbReference type="ARBA" id="ARBA00022737"/>
    </source>
</evidence>
<dbReference type="InterPro" id="IPR000800">
    <property type="entry name" value="Notch_dom"/>
</dbReference>
<dbReference type="EMBL" id="CAJZBQ010000025">
    <property type="protein sequence ID" value="CAG9320353.1"/>
    <property type="molecule type" value="Genomic_DNA"/>
</dbReference>
<evidence type="ECO:0000256" key="9">
    <source>
        <dbReference type="ARBA" id="ARBA00023180"/>
    </source>
</evidence>
<evidence type="ECO:0000256" key="12">
    <source>
        <dbReference type="SAM" id="Phobius"/>
    </source>
</evidence>
<evidence type="ECO:0000313" key="14">
    <source>
        <dbReference type="EMBL" id="CAG9320353.1"/>
    </source>
</evidence>
<keyword evidence="10" id="KW-0998">Cell outer membrane</keyword>
<evidence type="ECO:0000256" key="1">
    <source>
        <dbReference type="ARBA" id="ARBA00004196"/>
    </source>
</evidence>
<comment type="caution">
    <text evidence="14">The sequence shown here is derived from an EMBL/GenBank/DDBJ whole genome shotgun (WGS) entry which is preliminary data.</text>
</comment>
<dbReference type="Gene3D" id="3.30.300.320">
    <property type="match status" value="1"/>
</dbReference>
<dbReference type="InterPro" id="IPR011050">
    <property type="entry name" value="Pectin_lyase_fold/virulence"/>
</dbReference>
<feature type="domain" description="LNR" evidence="13">
    <location>
        <begin position="47"/>
        <end position="94"/>
    </location>
</feature>
<feature type="compositionally biased region" description="Basic and acidic residues" evidence="11">
    <location>
        <begin position="2179"/>
        <end position="2188"/>
    </location>
</feature>
<evidence type="ECO:0000256" key="4">
    <source>
        <dbReference type="ARBA" id="ARBA00022525"/>
    </source>
</evidence>
<sequence>MTNFWCDQQCNTADCLYDNGYCLCAPGCYPDLLENSKCDSVCAYKSCNYDNHLCGDCAANCFNSMINNGICDSECNNEDCGFDGNDCPSCAPGCHLAELGTCKPECLVLDCDFDPSCYSVNLNLNALYAQKIMHDWNYPLNTPNNCYKNHGCYLSYYKWSWSCDYSCNYDDCFYDYFRCYSDSCPDPNCPFCLASNLKICKLCSNIQFYGFCIDNCPRYYTNYYHSKLNIQLCIPISDGSTEEVPDESFISAENVEQGDGSIDNPYSSLSYGFAQLAWKYSVVYLMKGKHNLTIVVDDKYLFEATTSRPLFRESAKQIKIIVKPLYCSIYNHTSCVDDNDKITILVDTYPITLDIQTDVTFENIIFDGSTKFSPYCSDCDYCKKLTISSEKITDDHGNILNSSSYVPQSTCTQFNSVNFFEINSNGILNLKIVEIKNFRQQYNSIITLNGGILNMSLVNFYNIMANPQSGVIISNSCNSNYCGEIHFINSSVSLLNNGYEINNGLELAGFMVLNQINYVEIENITAEYNLVNNNDPELSKNAMFTFNQILNFTLLNSIFEYNFNYDGFFYINQYQMDMPLKIDNNSQPIYENLINIRIENVLFQNNSASRSSFLILQYNKDLQNILINNCTFLNNFSEDDGVIRISYKGNLIQEFISGDWAIITLDSGKKLKVVYPPKTIIFKYLNFTKNSFGGQGIFLSSLPNLSILNSTWNTNGDNLNEDINTVTINYLKSLGYLYINSSVVSSLPSCYSVISTASINNFIFDYNTIYKSYCAKNNAGLILSSCINQTVVQNSFFIENQSSGNSIALAATMSTALILRNLTFKDNSFYNGIGNSVASLSSSTSKSSFIFKNCSFIGGETSLSANSVQNLIVEDCIIDSVTSSLYSTLIFYGRNWINSTISFKNCEIKNNNPDLGHISFTSTETVSSISVYMSDMTFSNNIGGKNIIFIDKMIILDSSSQIIYSNFTNNEATSIYARMQSGILTIDSCIFDSNSASYAAVLNIDHPTPAETHFSNSKIISNRGSNILYINGNSDITQLSTSYLYFYNNTNNAAIIAKGKWIDEYSYFYQNSAIQGGSLIIKDKSAVSLKNTVFKENFANSDGGAIYMSGASNITCDNCTIFNNTSNHDGGGLAIEQNSIFIFNNSVFSKNQCELRGSAISILNSEISYSYLINTEISYNNAGSFASILSDSGFFSLINCSVFNNIGITNSGIFMIYSTCNISETSFSNHTGASGSDISINIESSLFIYNSDFYNSHSISSGGSISITDGSLVCENCNFKNTKSLAGGTLQCSSGSTCKIKDSSIIGSHSSSIGGIIYIFDSTFSIINTKIQSYEGSAIKSSKSQSIEIIDSEFSNGLNSIGAALNFLDCINVTIIRTQFKNLLASTGGAIKFDQTAVTLSDCSANIESSVFQNCRSLYGGSIYSNNINININDCQFLNNSASDLGANSQCAEGEGGALYLTSTSQVSISIKNSGFFENAACLSGGAMKWYFSQPIISNLSFSNNSALYGNNLASFPLNLQVLNYKRRLEVQVPSAPGQYLATPLIVGIMDHYNQTVLTENGSTCQLEVTDSSNYFLSGKIKVQALSGIYNFSEVIVSGDPGSTVGFSFSSSIISSNTSEDSLYFKLRECEVGEVSASKSCQICEAGTYNLIAGEPCKDCPTSAKCYGKNNIFPKPGYWRVSNLTDNFLKCPNSNACLGGISANNSIGDCKKGYYGNLCQSCMEGYSRNGEDVCSKCPNLTINSLILTGMTALALTIVVIMTISSFKLAYRQKSLTSVYFKIFMNYLQLVVITSSFNLNWPQLVLQLFAIQNSAGSMTDQIFSVDCFLQGPKTKPFFSKLIFMALLPLFLALITMIFWTVYYLFVKDRKYLKNKFIGSLVVQLFLIQPSLVRYNFSAFNCMEIEPGSYYLKSDLIIQCWDSEHTLYSITVALPSILIWCIAIPALCLWHIHLQRDRLNTIELKLQFGFLYLGFRDKTHYWEFIILYRKILIICCSVFLGSISIRVQALTVFFFVLLFFFFHQRITPYKTEQLNSLEKKSILVSGITIYCGLYYLTEELAYSSRVILFVIIVSINLFFMAQWMSSMTGIGLWILYSKFRWLRVLMHGTRMEEWLKNLSSINITENELDLEKNANLNEIQKGEDLKNWRKLKIKQIHNSPEASIAGSSAEYENCIDKDSLTIPQEADKPSKPKLVRSPTLKEIE</sequence>
<protein>
    <recommendedName>
        <fullName evidence="13">LNR domain-containing protein</fullName>
    </recommendedName>
</protein>
<evidence type="ECO:0000256" key="5">
    <source>
        <dbReference type="ARBA" id="ARBA00022729"/>
    </source>
</evidence>
<feature type="transmembrane region" description="Helical" evidence="12">
    <location>
        <begin position="1989"/>
        <end position="2019"/>
    </location>
</feature>
<comment type="subcellular location">
    <subcellularLocation>
        <location evidence="1">Cell envelope</location>
    </subcellularLocation>
    <subcellularLocation>
        <location evidence="2">Cell outer membrane</location>
    </subcellularLocation>
    <subcellularLocation>
        <location evidence="3">Secreted</location>
    </subcellularLocation>
</comment>
<feature type="transmembrane region" description="Helical" evidence="12">
    <location>
        <begin position="2067"/>
        <end position="2094"/>
    </location>
</feature>
<feature type="transmembrane region" description="Helical" evidence="12">
    <location>
        <begin position="2039"/>
        <end position="2055"/>
    </location>
</feature>
<keyword evidence="15" id="KW-1185">Reference proteome</keyword>
<dbReference type="PANTHER" id="PTHR11319">
    <property type="entry name" value="G PROTEIN-COUPLED RECEPTOR-RELATED"/>
    <property type="match status" value="1"/>
</dbReference>
<keyword evidence="5" id="KW-0732">Signal</keyword>
<dbReference type="Pfam" id="PF24633">
    <property type="entry name" value="DUF7630"/>
    <property type="match status" value="1"/>
</dbReference>
<accession>A0AAU9J8V3</accession>
<name>A0AAU9J8V3_9CILI</name>
<feature type="region of interest" description="Disordered" evidence="11">
    <location>
        <begin position="2179"/>
        <end position="2202"/>
    </location>
</feature>
<feature type="transmembrane region" description="Helical" evidence="12">
    <location>
        <begin position="1745"/>
        <end position="1766"/>
    </location>
</feature>
<keyword evidence="12" id="KW-0812">Transmembrane</keyword>
<evidence type="ECO:0000256" key="3">
    <source>
        <dbReference type="ARBA" id="ARBA00004613"/>
    </source>
</evidence>